<keyword evidence="11 16" id="KW-0862">Zinc</keyword>
<evidence type="ECO:0000313" key="19">
    <source>
        <dbReference type="EMBL" id="WPH02784.1"/>
    </source>
</evidence>
<evidence type="ECO:0000256" key="8">
    <source>
        <dbReference type="ARBA" id="ARBA00022763"/>
    </source>
</evidence>
<dbReference type="InterPro" id="IPR014857">
    <property type="entry name" value="Nse1_RING_C4HC3-type"/>
</dbReference>
<evidence type="ECO:0000256" key="13">
    <source>
        <dbReference type="ARBA" id="ARBA00023204"/>
    </source>
</evidence>
<dbReference type="GO" id="GO:0000724">
    <property type="term" value="P:double-strand break repair via homologous recombination"/>
    <property type="evidence" value="ECO:0007669"/>
    <property type="project" value="TreeGrafter"/>
</dbReference>
<keyword evidence="8 16" id="KW-0227">DNA damage</keyword>
<dbReference type="PROSITE" id="PS50089">
    <property type="entry name" value="ZF_RING_2"/>
    <property type="match status" value="1"/>
</dbReference>
<feature type="domain" description="RING-type" evidence="18">
    <location>
        <begin position="229"/>
        <end position="273"/>
    </location>
</feature>
<feature type="region of interest" description="Disordered" evidence="17">
    <location>
        <begin position="283"/>
        <end position="317"/>
    </location>
</feature>
<comment type="subcellular location">
    <subcellularLocation>
        <location evidence="2 16">Nucleus</location>
    </subcellularLocation>
</comment>
<comment type="catalytic activity">
    <reaction evidence="1 16">
        <text>S-ubiquitinyl-[E2 ubiquitin-conjugating enzyme]-L-cysteine + [acceptor protein]-L-lysine = [E2 ubiquitin-conjugating enzyme]-L-cysteine + N(6)-ubiquitinyl-[acceptor protein]-L-lysine.</text>
        <dbReference type="EC" id="2.3.2.27"/>
    </reaction>
</comment>
<dbReference type="AlphaFoldDB" id="A0AAQ3M7H6"/>
<evidence type="ECO:0000256" key="9">
    <source>
        <dbReference type="ARBA" id="ARBA00022771"/>
    </source>
</evidence>
<dbReference type="Proteomes" id="UP001303373">
    <property type="component" value="Chromosome 9"/>
</dbReference>
<evidence type="ECO:0000256" key="5">
    <source>
        <dbReference type="ARBA" id="ARBA00019422"/>
    </source>
</evidence>
<dbReference type="Gene3D" id="3.90.1150.220">
    <property type="match status" value="1"/>
</dbReference>
<reference evidence="19 20" key="1">
    <citation type="submission" date="2023-11" db="EMBL/GenBank/DDBJ databases">
        <title>An acidophilic fungus is an integral part of prey digestion in a carnivorous sundew plant.</title>
        <authorList>
            <person name="Tsai I.J."/>
        </authorList>
    </citation>
    <scope>NUCLEOTIDE SEQUENCE [LARGE SCALE GENOMIC DNA]</scope>
    <source>
        <strain evidence="19">169a</strain>
    </source>
</reference>
<dbReference type="PANTHER" id="PTHR20973">
    <property type="entry name" value="NON-SMC ELEMENT 1-RELATED"/>
    <property type="match status" value="1"/>
</dbReference>
<evidence type="ECO:0000256" key="15">
    <source>
        <dbReference type="PROSITE-ProRule" id="PRU00175"/>
    </source>
</evidence>
<evidence type="ECO:0000256" key="16">
    <source>
        <dbReference type="RuleBase" id="RU368018"/>
    </source>
</evidence>
<comment type="similarity">
    <text evidence="3 16">Belongs to the NSE1 family.</text>
</comment>
<feature type="compositionally biased region" description="Low complexity" evidence="17">
    <location>
        <begin position="289"/>
        <end position="301"/>
    </location>
</feature>
<dbReference type="InterPro" id="IPR013083">
    <property type="entry name" value="Znf_RING/FYVE/PHD"/>
</dbReference>
<dbReference type="GO" id="GO:0008270">
    <property type="term" value="F:zinc ion binding"/>
    <property type="evidence" value="ECO:0007669"/>
    <property type="project" value="UniProtKB-KW"/>
</dbReference>
<keyword evidence="9 15" id="KW-0863">Zinc-finger</keyword>
<comment type="function">
    <text evidence="16">Acts in a DNA repair pathway for removal of UV-induced DNA damage that is distinct from classical nucleotide excision repair and in repair of ionizing radiation damage. Functions in homologous recombination repair of DNA double strand breaks and in recovery of stalled replication forks.</text>
</comment>
<dbReference type="InterPro" id="IPR001841">
    <property type="entry name" value="Znf_RING"/>
</dbReference>
<comment type="subunit">
    <text evidence="16">Component of the Smc5-Smc6 complex.</text>
</comment>
<sequence length="317" mass="35190">MSNDGFDGSYNNTHRAFLQSLLARQTITFEDAKPILAAIYTAAEPDRPTLDGDISQEEFENMIHALNNELSPFDLEIRSTQHQRSRTRVYALVNTTSDALTQIATSHSADEIAFVKRTLDAMFETYNTRRAEVMAITSIQALELAKGDATQRDGATQTAAASVGLTKSQAERTLSTLVAEGWYELSQAGYYSLSPRALMELKGWLIDSYNYEEGEGDDEEGGYDRIKFCQACREIVTIGQRCPHLACNARIHEYCVRKIFRAQQMREECPVCKTAWAQGLPVGEKASRNGRSGSGRRSTNGPHRSSNIGANGPEDQE</sequence>
<evidence type="ECO:0000256" key="17">
    <source>
        <dbReference type="SAM" id="MobiDB-lite"/>
    </source>
</evidence>
<keyword evidence="6 16" id="KW-0808">Transferase</keyword>
<keyword evidence="10 16" id="KW-0833">Ubl conjugation pathway</keyword>
<dbReference type="CDD" id="cd16493">
    <property type="entry name" value="RING-CH-C4HC3_NSE1"/>
    <property type="match status" value="1"/>
</dbReference>
<name>A0AAQ3M7H6_9PEZI</name>
<evidence type="ECO:0000256" key="2">
    <source>
        <dbReference type="ARBA" id="ARBA00004123"/>
    </source>
</evidence>
<evidence type="ECO:0000256" key="12">
    <source>
        <dbReference type="ARBA" id="ARBA00023172"/>
    </source>
</evidence>
<evidence type="ECO:0000256" key="14">
    <source>
        <dbReference type="ARBA" id="ARBA00023242"/>
    </source>
</evidence>
<evidence type="ECO:0000256" key="10">
    <source>
        <dbReference type="ARBA" id="ARBA00022786"/>
    </source>
</evidence>
<dbReference type="EMBL" id="CP138588">
    <property type="protein sequence ID" value="WPH02784.1"/>
    <property type="molecule type" value="Genomic_DNA"/>
</dbReference>
<keyword evidence="12 16" id="KW-0233">DNA recombination</keyword>
<keyword evidence="7 16" id="KW-0479">Metal-binding</keyword>
<evidence type="ECO:0000256" key="7">
    <source>
        <dbReference type="ARBA" id="ARBA00022723"/>
    </source>
</evidence>
<evidence type="ECO:0000256" key="3">
    <source>
        <dbReference type="ARBA" id="ARBA00010258"/>
    </source>
</evidence>
<proteinExistence type="inferred from homology"/>
<keyword evidence="13 16" id="KW-0234">DNA repair</keyword>
<keyword evidence="20" id="KW-1185">Reference proteome</keyword>
<dbReference type="Gene3D" id="3.30.40.10">
    <property type="entry name" value="Zinc/RING finger domain, C3HC4 (zinc finger)"/>
    <property type="match status" value="1"/>
</dbReference>
<dbReference type="SUPFAM" id="SSF57850">
    <property type="entry name" value="RING/U-box"/>
    <property type="match status" value="1"/>
</dbReference>
<dbReference type="PANTHER" id="PTHR20973:SF0">
    <property type="entry name" value="NON-STRUCTURAL MAINTENANCE OF CHROMOSOMES ELEMENT 1 HOMOLOG"/>
    <property type="match status" value="1"/>
</dbReference>
<evidence type="ECO:0000256" key="1">
    <source>
        <dbReference type="ARBA" id="ARBA00000900"/>
    </source>
</evidence>
<dbReference type="Gene3D" id="1.10.10.10">
    <property type="entry name" value="Winged helix-like DNA-binding domain superfamily/Winged helix DNA-binding domain"/>
    <property type="match status" value="1"/>
</dbReference>
<evidence type="ECO:0000313" key="20">
    <source>
        <dbReference type="Proteomes" id="UP001303373"/>
    </source>
</evidence>
<organism evidence="19 20">
    <name type="scientific">Acrodontium crateriforme</name>
    <dbReference type="NCBI Taxonomy" id="150365"/>
    <lineage>
        <taxon>Eukaryota</taxon>
        <taxon>Fungi</taxon>
        <taxon>Dikarya</taxon>
        <taxon>Ascomycota</taxon>
        <taxon>Pezizomycotina</taxon>
        <taxon>Dothideomycetes</taxon>
        <taxon>Dothideomycetidae</taxon>
        <taxon>Mycosphaerellales</taxon>
        <taxon>Teratosphaeriaceae</taxon>
        <taxon>Acrodontium</taxon>
    </lineage>
</organism>
<accession>A0AAQ3M7H6</accession>
<protein>
    <recommendedName>
        <fullName evidence="5 16">Non-structural maintenance of chromosomes element 1 homolog</fullName>
        <ecNumber evidence="4 16">2.3.2.27</ecNumber>
    </recommendedName>
</protein>
<dbReference type="InterPro" id="IPR036388">
    <property type="entry name" value="WH-like_DNA-bd_sf"/>
</dbReference>
<keyword evidence="14 16" id="KW-0539">Nucleus</keyword>
<gene>
    <name evidence="19" type="ORF">R9X50_00565200</name>
</gene>
<evidence type="ECO:0000259" key="18">
    <source>
        <dbReference type="PROSITE" id="PS50089"/>
    </source>
</evidence>
<evidence type="ECO:0000256" key="6">
    <source>
        <dbReference type="ARBA" id="ARBA00022679"/>
    </source>
</evidence>
<dbReference type="Pfam" id="PF08746">
    <property type="entry name" value="zf-RING-like"/>
    <property type="match status" value="1"/>
</dbReference>
<evidence type="ECO:0000256" key="4">
    <source>
        <dbReference type="ARBA" id="ARBA00012483"/>
    </source>
</evidence>
<dbReference type="Pfam" id="PF07574">
    <property type="entry name" value="SMC_Nse1"/>
    <property type="match status" value="1"/>
</dbReference>
<evidence type="ECO:0000256" key="11">
    <source>
        <dbReference type="ARBA" id="ARBA00022833"/>
    </source>
</evidence>
<dbReference type="GO" id="GO:0061630">
    <property type="term" value="F:ubiquitin protein ligase activity"/>
    <property type="evidence" value="ECO:0007669"/>
    <property type="project" value="UniProtKB-EC"/>
</dbReference>
<dbReference type="GO" id="GO:0030915">
    <property type="term" value="C:Smc5-Smc6 complex"/>
    <property type="evidence" value="ECO:0007669"/>
    <property type="project" value="UniProtKB-UniRule"/>
</dbReference>
<dbReference type="GO" id="GO:0005634">
    <property type="term" value="C:nucleus"/>
    <property type="evidence" value="ECO:0007669"/>
    <property type="project" value="UniProtKB-SubCell"/>
</dbReference>
<dbReference type="EC" id="2.3.2.27" evidence="4 16"/>
<dbReference type="InterPro" id="IPR011513">
    <property type="entry name" value="Nse1"/>
</dbReference>